<organism evidence="2 3">
    <name type="scientific">Emiliania huxleyi (strain CCMP1516)</name>
    <dbReference type="NCBI Taxonomy" id="280463"/>
    <lineage>
        <taxon>Eukaryota</taxon>
        <taxon>Haptista</taxon>
        <taxon>Haptophyta</taxon>
        <taxon>Prymnesiophyceae</taxon>
        <taxon>Isochrysidales</taxon>
        <taxon>Noelaerhabdaceae</taxon>
        <taxon>Emiliania</taxon>
    </lineage>
</organism>
<evidence type="ECO:0000256" key="1">
    <source>
        <dbReference type="SAM" id="SignalP"/>
    </source>
</evidence>
<feature type="signal peptide" evidence="1">
    <location>
        <begin position="1"/>
        <end position="19"/>
    </location>
</feature>
<reference evidence="3" key="1">
    <citation type="journal article" date="2013" name="Nature">
        <title>Pan genome of the phytoplankton Emiliania underpins its global distribution.</title>
        <authorList>
            <person name="Read B.A."/>
            <person name="Kegel J."/>
            <person name="Klute M.J."/>
            <person name="Kuo A."/>
            <person name="Lefebvre S.C."/>
            <person name="Maumus F."/>
            <person name="Mayer C."/>
            <person name="Miller J."/>
            <person name="Monier A."/>
            <person name="Salamov A."/>
            <person name="Young J."/>
            <person name="Aguilar M."/>
            <person name="Claverie J.M."/>
            <person name="Frickenhaus S."/>
            <person name="Gonzalez K."/>
            <person name="Herman E.K."/>
            <person name="Lin Y.C."/>
            <person name="Napier J."/>
            <person name="Ogata H."/>
            <person name="Sarno A.F."/>
            <person name="Shmutz J."/>
            <person name="Schroeder D."/>
            <person name="de Vargas C."/>
            <person name="Verret F."/>
            <person name="von Dassow P."/>
            <person name="Valentin K."/>
            <person name="Van de Peer Y."/>
            <person name="Wheeler G."/>
            <person name="Dacks J.B."/>
            <person name="Delwiche C.F."/>
            <person name="Dyhrman S.T."/>
            <person name="Glockner G."/>
            <person name="John U."/>
            <person name="Richards T."/>
            <person name="Worden A.Z."/>
            <person name="Zhang X."/>
            <person name="Grigoriev I.V."/>
            <person name="Allen A.E."/>
            <person name="Bidle K."/>
            <person name="Borodovsky M."/>
            <person name="Bowler C."/>
            <person name="Brownlee C."/>
            <person name="Cock J.M."/>
            <person name="Elias M."/>
            <person name="Gladyshev V.N."/>
            <person name="Groth M."/>
            <person name="Guda C."/>
            <person name="Hadaegh A."/>
            <person name="Iglesias-Rodriguez M.D."/>
            <person name="Jenkins J."/>
            <person name="Jones B.M."/>
            <person name="Lawson T."/>
            <person name="Leese F."/>
            <person name="Lindquist E."/>
            <person name="Lobanov A."/>
            <person name="Lomsadze A."/>
            <person name="Malik S.B."/>
            <person name="Marsh M.E."/>
            <person name="Mackinder L."/>
            <person name="Mock T."/>
            <person name="Mueller-Roeber B."/>
            <person name="Pagarete A."/>
            <person name="Parker M."/>
            <person name="Probert I."/>
            <person name="Quesneville H."/>
            <person name="Raines C."/>
            <person name="Rensing S.A."/>
            <person name="Riano-Pachon D.M."/>
            <person name="Richier S."/>
            <person name="Rokitta S."/>
            <person name="Shiraiwa Y."/>
            <person name="Soanes D.M."/>
            <person name="van der Giezen M."/>
            <person name="Wahlund T.M."/>
            <person name="Williams B."/>
            <person name="Wilson W."/>
            <person name="Wolfe G."/>
            <person name="Wurch L.L."/>
        </authorList>
    </citation>
    <scope>NUCLEOTIDE SEQUENCE</scope>
</reference>
<protein>
    <submittedName>
        <fullName evidence="2">Uncharacterized protein</fullName>
    </submittedName>
</protein>
<evidence type="ECO:0000313" key="2">
    <source>
        <dbReference type="EnsemblProtists" id="EOD26690"/>
    </source>
</evidence>
<name>A0A0D3JT55_EMIH1</name>
<feature type="chain" id="PRO_5044226588" evidence="1">
    <location>
        <begin position="20"/>
        <end position="250"/>
    </location>
</feature>
<proteinExistence type="predicted"/>
<accession>A0A0D3JT55</accession>
<dbReference type="GeneID" id="17272235"/>
<keyword evidence="1" id="KW-0732">Signal</keyword>
<dbReference type="EnsemblProtists" id="EOD26690">
    <property type="protein sequence ID" value="EOD26690"/>
    <property type="gene ID" value="EMIHUDRAFT_236608"/>
</dbReference>
<evidence type="ECO:0000313" key="3">
    <source>
        <dbReference type="Proteomes" id="UP000013827"/>
    </source>
</evidence>
<dbReference type="Proteomes" id="UP000013827">
    <property type="component" value="Unassembled WGS sequence"/>
</dbReference>
<reference evidence="2" key="2">
    <citation type="submission" date="2024-10" db="UniProtKB">
        <authorList>
            <consortium name="EnsemblProtists"/>
        </authorList>
    </citation>
    <scope>IDENTIFICATION</scope>
</reference>
<dbReference type="KEGG" id="ehx:EMIHUDRAFT_236608"/>
<dbReference type="HOGENOM" id="CLU_1113047_0_0_1"/>
<dbReference type="PaxDb" id="2903-EOD26690"/>
<dbReference type="RefSeq" id="XP_005779119.1">
    <property type="nucleotide sequence ID" value="XM_005779062.1"/>
</dbReference>
<dbReference type="AlphaFoldDB" id="A0A0D3JT55"/>
<keyword evidence="3" id="KW-1185">Reference proteome</keyword>
<sequence length="250" mass="25605">MRPPFALLLLLVSPPHAASFAGVACPLGGHCAALRRVTLRAEEHAAASPLEARATALWAMLAPAAGHLGEAEHVDLRLALRVLLSKAAIVSSVEGTARQQSALVGGALPSTLLEPTFRTPPDIATDGGSQGWEGLLSIAPAGDRAADGWHAEAPLVERGGDAAALLVLASVRAALDLLQLGLDAETVAAVMLSGSALSAAAPSWPLGAPSPFSARVDHLLEQAEIRGDARRLQAMPASLLPRPASLDDLD</sequence>
<dbReference type="PROSITE" id="PS51257">
    <property type="entry name" value="PROKAR_LIPOPROTEIN"/>
    <property type="match status" value="1"/>
</dbReference>